<dbReference type="EMBL" id="MCFE01000186">
    <property type="protein sequence ID" value="ORX95077.1"/>
    <property type="molecule type" value="Genomic_DNA"/>
</dbReference>
<dbReference type="GO" id="GO:0016787">
    <property type="term" value="F:hydrolase activity"/>
    <property type="evidence" value="ECO:0007669"/>
    <property type="project" value="UniProtKB-KW"/>
</dbReference>
<comment type="caution">
    <text evidence="3">The sequence shown here is derived from an EMBL/GenBank/DDBJ whole genome shotgun (WGS) entry which is preliminary data.</text>
</comment>
<accession>A0A1Y1YAN0</accession>
<dbReference type="Gene3D" id="3.40.50.1820">
    <property type="entry name" value="alpha/beta hydrolase"/>
    <property type="match status" value="1"/>
</dbReference>
<feature type="domain" description="DUF676" evidence="2">
    <location>
        <begin position="127"/>
        <end position="190"/>
    </location>
</feature>
<proteinExistence type="inferred from homology"/>
<gene>
    <name evidence="3" type="ORF">K493DRAFT_26585</name>
</gene>
<evidence type="ECO:0000313" key="4">
    <source>
        <dbReference type="Proteomes" id="UP000193498"/>
    </source>
</evidence>
<dbReference type="OrthoDB" id="5592486at2759"/>
<comment type="similarity">
    <text evidence="1">Belongs to the putative lipase ROG1 family.</text>
</comment>
<evidence type="ECO:0000256" key="1">
    <source>
        <dbReference type="ARBA" id="ARBA00007920"/>
    </source>
</evidence>
<evidence type="ECO:0000259" key="2">
    <source>
        <dbReference type="Pfam" id="PF05057"/>
    </source>
</evidence>
<dbReference type="AlphaFoldDB" id="A0A1Y1YAN0"/>
<reference evidence="3 4" key="1">
    <citation type="submission" date="2016-07" db="EMBL/GenBank/DDBJ databases">
        <title>Pervasive Adenine N6-methylation of Active Genes in Fungi.</title>
        <authorList>
            <consortium name="DOE Joint Genome Institute"/>
            <person name="Mondo S.J."/>
            <person name="Dannebaum R.O."/>
            <person name="Kuo R.C."/>
            <person name="Labutti K."/>
            <person name="Haridas S."/>
            <person name="Kuo A."/>
            <person name="Salamov A."/>
            <person name="Ahrendt S.R."/>
            <person name="Lipzen A."/>
            <person name="Sullivan W."/>
            <person name="Andreopoulos W.B."/>
            <person name="Clum A."/>
            <person name="Lindquist E."/>
            <person name="Daum C."/>
            <person name="Ramamoorthy G.K."/>
            <person name="Gryganskyi A."/>
            <person name="Culley D."/>
            <person name="Magnuson J.K."/>
            <person name="James T.Y."/>
            <person name="O'Malley M.A."/>
            <person name="Stajich J.E."/>
            <person name="Spatafora J.W."/>
            <person name="Visel A."/>
            <person name="Grigoriev I.V."/>
        </authorList>
    </citation>
    <scope>NUCLEOTIDE SEQUENCE [LARGE SCALE GENOMIC DNA]</scope>
    <source>
        <strain evidence="3 4">CBS 931.73</strain>
    </source>
</reference>
<keyword evidence="3" id="KW-0378">Hydrolase</keyword>
<dbReference type="InterPro" id="IPR007751">
    <property type="entry name" value="DUF676_lipase-like"/>
</dbReference>
<dbReference type="Pfam" id="PF05057">
    <property type="entry name" value="DUF676"/>
    <property type="match status" value="1"/>
</dbReference>
<dbReference type="Proteomes" id="UP000193498">
    <property type="component" value="Unassembled WGS sequence"/>
</dbReference>
<name>A0A1Y1YAN0_9FUNG</name>
<organism evidence="3 4">
    <name type="scientific">Basidiobolus meristosporus CBS 931.73</name>
    <dbReference type="NCBI Taxonomy" id="1314790"/>
    <lineage>
        <taxon>Eukaryota</taxon>
        <taxon>Fungi</taxon>
        <taxon>Fungi incertae sedis</taxon>
        <taxon>Zoopagomycota</taxon>
        <taxon>Entomophthoromycotina</taxon>
        <taxon>Basidiobolomycetes</taxon>
        <taxon>Basidiobolales</taxon>
        <taxon>Basidiobolaceae</taxon>
        <taxon>Basidiobolus</taxon>
    </lineage>
</organism>
<keyword evidence="4" id="KW-1185">Reference proteome</keyword>
<evidence type="ECO:0000313" key="3">
    <source>
        <dbReference type="EMBL" id="ORX95077.1"/>
    </source>
</evidence>
<protein>
    <submittedName>
        <fullName evidence="3">Alpha/beta-hydrolase</fullName>
    </submittedName>
</protein>
<sequence length="362" mass="40791">MSASVFSLTSHLRQVLQTCSSNLAVACSYAKSKVLTRITATEDYKSQPSVQESVIYHDFTNQATVRTTYRAPRNPIVLCHGLYGFDKMGPASFPALQIHYWQGIKEALEKLGAKVIVTGVSKTGEIKRRAQEIHRVLEIAATGSRINFVAHSMGGLDCRYLITHLKPEKYTVKSLTTLCTPHRGSPFMDWCRDQFGVGFVSLGDVTQTVYPDRMKKQRSIIRYLSPSDPVYPQGFHPDFGWVSFLLDEPAYANLTTDYCQKYFNPNTPDSPDVAYYSYGAQAKSLSWASPLWFTHSIIKDQEGENDGLVSLGSAQWGKYLGTIEANHWELNNRFRISTIGQPRFDAVNFFLQVATNLYQEGY</sequence>
<dbReference type="SUPFAM" id="SSF53474">
    <property type="entry name" value="alpha/beta-Hydrolases"/>
    <property type="match status" value="1"/>
</dbReference>
<dbReference type="PANTHER" id="PTHR11440">
    <property type="entry name" value="LECITHIN-CHOLESTEROL ACYLTRANSFERASE-RELATED"/>
    <property type="match status" value="1"/>
</dbReference>
<dbReference type="STRING" id="1314790.A0A1Y1YAN0"/>
<dbReference type="InParanoid" id="A0A1Y1YAN0"/>
<dbReference type="InterPro" id="IPR029058">
    <property type="entry name" value="AB_hydrolase_fold"/>
</dbReference>